<dbReference type="OMA" id="WPPINIA"/>
<feature type="compositionally biased region" description="Polar residues" evidence="1">
    <location>
        <begin position="1"/>
        <end position="14"/>
    </location>
</feature>
<dbReference type="SUPFAM" id="SSF52087">
    <property type="entry name" value="CRAL/TRIO domain"/>
    <property type="match status" value="1"/>
</dbReference>
<dbReference type="PROSITE" id="PS50191">
    <property type="entry name" value="CRAL_TRIO"/>
    <property type="match status" value="1"/>
</dbReference>
<dbReference type="InterPro" id="IPR036865">
    <property type="entry name" value="CRAL-TRIO_dom_sf"/>
</dbReference>
<sequence>MLSSVGLKSSQASSGPYGDEHGRSAYASWASTKERGVNEYVKDLQEAGRYALWAPLLHGASTLEEPSLLLGQIRFDVTADDQRGSWLLPEELLAQQRRPVDEDGDDRQLFTNTPITEEEQQAIDHVLMQLLEVQRQKDVGNNAQKLPEALLGVQPAWLEQLVLRYLYSCSFDKQKTFDLLQSTLTFRTQQLPVLESEVYHELRNMGACYWHGRDRKMRPLLVVSLQRLQQLQREAAVEEKVTRLVVFCLEFFLRYLCVAGVVENWCILCDLKGTSILSFPLPLLLKLVQLIQGSYRGRLYRFYILYAPRLFHFIAKPLVSSLPATTAKKLRVFTSPDDWHHERRAQFAGHQLEKKYGGTAPDIIENWYPFRFFPGPFEPECEAGHSGA</sequence>
<dbReference type="AlphaFoldDB" id="U6MBB2"/>
<dbReference type="PANTHER" id="PTHR46818:SF1">
    <property type="entry name" value="CHROMOSOME UNDETERMINED SCAFFOLD_125, WHOLE GENOME SHOTGUN SEQUENCE"/>
    <property type="match status" value="1"/>
</dbReference>
<feature type="non-terminal residue" evidence="3">
    <location>
        <position position="388"/>
    </location>
</feature>
<dbReference type="GeneID" id="25340033"/>
<keyword evidence="4" id="KW-1185">Reference proteome</keyword>
<dbReference type="SUPFAM" id="SSF46938">
    <property type="entry name" value="CRAL/TRIO N-terminal domain"/>
    <property type="match status" value="1"/>
</dbReference>
<reference evidence="3" key="1">
    <citation type="submission" date="2013-10" db="EMBL/GenBank/DDBJ databases">
        <title>Genomic analysis of the causative agents of coccidiosis in chickens.</title>
        <authorList>
            <person name="Reid A.J."/>
            <person name="Blake D."/>
            <person name="Billington K."/>
            <person name="Browne H."/>
            <person name="Dunn M."/>
            <person name="Hung S."/>
            <person name="Kawahara F."/>
            <person name="Miranda-Saavedra D."/>
            <person name="Mourier T."/>
            <person name="Nagra H."/>
            <person name="Otto T.D."/>
            <person name="Rawlings N."/>
            <person name="Sanchez A."/>
            <person name="Sanders M."/>
            <person name="Subramaniam C."/>
            <person name="Tay Y."/>
            <person name="Dear P."/>
            <person name="Doerig C."/>
            <person name="Gruber A."/>
            <person name="Parkinson J."/>
            <person name="Shirley M."/>
            <person name="Wan K.L."/>
            <person name="Berriman M."/>
            <person name="Tomley F."/>
            <person name="Pain A."/>
        </authorList>
    </citation>
    <scope>NUCLEOTIDE SEQUENCE [LARGE SCALE GENOMIC DNA]</scope>
    <source>
        <strain evidence="3">Weybridge</strain>
    </source>
</reference>
<evidence type="ECO:0000313" key="4">
    <source>
        <dbReference type="Proteomes" id="UP000030763"/>
    </source>
</evidence>
<dbReference type="RefSeq" id="XP_013336993.1">
    <property type="nucleotide sequence ID" value="XM_013481539.1"/>
</dbReference>
<reference evidence="3" key="2">
    <citation type="submission" date="2013-10" db="EMBL/GenBank/DDBJ databases">
        <authorList>
            <person name="Aslett M."/>
        </authorList>
    </citation>
    <scope>NUCLEOTIDE SEQUENCE [LARGE SCALE GENOMIC DNA]</scope>
    <source>
        <strain evidence="3">Weybridge</strain>
    </source>
</reference>
<feature type="region of interest" description="Disordered" evidence="1">
    <location>
        <begin position="1"/>
        <end position="21"/>
    </location>
</feature>
<feature type="domain" description="CRAL-TRIO" evidence="2">
    <location>
        <begin position="210"/>
        <end position="364"/>
    </location>
</feature>
<protein>
    <submittedName>
        <fullName evidence="3">Sec14'Sec14, related</fullName>
    </submittedName>
</protein>
<dbReference type="OrthoDB" id="347518at2759"/>
<dbReference type="Gene3D" id="3.40.525.10">
    <property type="entry name" value="CRAL-TRIO lipid binding domain"/>
    <property type="match status" value="1"/>
</dbReference>
<evidence type="ECO:0000256" key="1">
    <source>
        <dbReference type="SAM" id="MobiDB-lite"/>
    </source>
</evidence>
<dbReference type="Pfam" id="PF00650">
    <property type="entry name" value="CRAL_TRIO"/>
    <property type="match status" value="1"/>
</dbReference>
<dbReference type="CDD" id="cd00170">
    <property type="entry name" value="SEC14"/>
    <property type="match status" value="1"/>
</dbReference>
<dbReference type="Proteomes" id="UP000030763">
    <property type="component" value="Unassembled WGS sequence"/>
</dbReference>
<name>U6MBB2_EIMMA</name>
<dbReference type="PANTHER" id="PTHR46818">
    <property type="entry name" value="DOMAIN-CONTAINING PROTEIN, PUTATIVE-RELATED"/>
    <property type="match status" value="1"/>
</dbReference>
<dbReference type="InterPro" id="IPR001251">
    <property type="entry name" value="CRAL-TRIO_dom"/>
</dbReference>
<dbReference type="VEuPathDB" id="ToxoDB:EMWEY_00060470"/>
<dbReference type="SMART" id="SM00516">
    <property type="entry name" value="SEC14"/>
    <property type="match status" value="1"/>
</dbReference>
<dbReference type="EMBL" id="HG721762">
    <property type="protein sequence ID" value="CDJ60343.1"/>
    <property type="molecule type" value="Genomic_DNA"/>
</dbReference>
<proteinExistence type="predicted"/>
<gene>
    <name evidence="3" type="ORF">EMWEY_00060470</name>
</gene>
<evidence type="ECO:0000313" key="3">
    <source>
        <dbReference type="EMBL" id="CDJ60343.1"/>
    </source>
</evidence>
<dbReference type="InterPro" id="IPR036273">
    <property type="entry name" value="CRAL/TRIO_N_dom_sf"/>
</dbReference>
<accession>U6MBB2</accession>
<organism evidence="3 4">
    <name type="scientific">Eimeria maxima</name>
    <name type="common">Coccidian parasite</name>
    <dbReference type="NCBI Taxonomy" id="5804"/>
    <lineage>
        <taxon>Eukaryota</taxon>
        <taxon>Sar</taxon>
        <taxon>Alveolata</taxon>
        <taxon>Apicomplexa</taxon>
        <taxon>Conoidasida</taxon>
        <taxon>Coccidia</taxon>
        <taxon>Eucoccidiorida</taxon>
        <taxon>Eimeriorina</taxon>
        <taxon>Eimeriidae</taxon>
        <taxon>Eimeria</taxon>
    </lineage>
</organism>
<evidence type="ECO:0000259" key="2">
    <source>
        <dbReference type="PROSITE" id="PS50191"/>
    </source>
</evidence>